<evidence type="ECO:0000256" key="1">
    <source>
        <dbReference type="SAM" id="MobiDB-lite"/>
    </source>
</evidence>
<feature type="signal peptide" evidence="2">
    <location>
        <begin position="1"/>
        <end position="20"/>
    </location>
</feature>
<dbReference type="STRING" id="151549.A0A4C1XGK2"/>
<organism evidence="3 4">
    <name type="scientific">Eumeta variegata</name>
    <name type="common">Bagworm moth</name>
    <name type="synonym">Eumeta japonica</name>
    <dbReference type="NCBI Taxonomy" id="151549"/>
    <lineage>
        <taxon>Eukaryota</taxon>
        <taxon>Metazoa</taxon>
        <taxon>Ecdysozoa</taxon>
        <taxon>Arthropoda</taxon>
        <taxon>Hexapoda</taxon>
        <taxon>Insecta</taxon>
        <taxon>Pterygota</taxon>
        <taxon>Neoptera</taxon>
        <taxon>Endopterygota</taxon>
        <taxon>Lepidoptera</taxon>
        <taxon>Glossata</taxon>
        <taxon>Ditrysia</taxon>
        <taxon>Tineoidea</taxon>
        <taxon>Psychidae</taxon>
        <taxon>Oiketicinae</taxon>
        <taxon>Eumeta</taxon>
    </lineage>
</organism>
<sequence>MPGEIHWKVLLLLAGSVALASDNPTAVARIKARAPYPMFVPKSRRVYRRLPPRQRVIFLDEEENGRHLGKGEIDLTNSDKIKFDNTEDYEFTSEDGSEVKPPNAEVNLEPSGTERFYENPVYPRVKPYNHVPNYYQGRYGRYAPNHYQFEPFVPYSPAVRFYNGNGWKARSPRVIFPHSPDNGVNQPTGNFHTNSHGGPTVSLNDVVFREQNFGLQDFQSDDLNLQDLGNVNSEFPDKGE</sequence>
<evidence type="ECO:0000313" key="4">
    <source>
        <dbReference type="Proteomes" id="UP000299102"/>
    </source>
</evidence>
<keyword evidence="2" id="KW-0732">Signal</keyword>
<dbReference type="EMBL" id="BGZK01000814">
    <property type="protein sequence ID" value="GBP61429.1"/>
    <property type="molecule type" value="Genomic_DNA"/>
</dbReference>
<protein>
    <submittedName>
        <fullName evidence="3">Uncharacterized protein</fullName>
    </submittedName>
</protein>
<comment type="caution">
    <text evidence="3">The sequence shown here is derived from an EMBL/GenBank/DDBJ whole genome shotgun (WGS) entry which is preliminary data.</text>
</comment>
<evidence type="ECO:0000256" key="2">
    <source>
        <dbReference type="SAM" id="SignalP"/>
    </source>
</evidence>
<proteinExistence type="predicted"/>
<keyword evidence="4" id="KW-1185">Reference proteome</keyword>
<gene>
    <name evidence="3" type="ORF">EVAR_50797_1</name>
</gene>
<accession>A0A4C1XGK2</accession>
<dbReference type="AlphaFoldDB" id="A0A4C1XGK2"/>
<dbReference type="Proteomes" id="UP000299102">
    <property type="component" value="Unassembled WGS sequence"/>
</dbReference>
<evidence type="ECO:0000313" key="3">
    <source>
        <dbReference type="EMBL" id="GBP61429.1"/>
    </source>
</evidence>
<name>A0A4C1XGK2_EUMVA</name>
<feature type="region of interest" description="Disordered" evidence="1">
    <location>
        <begin position="90"/>
        <end position="112"/>
    </location>
</feature>
<dbReference type="OrthoDB" id="7410458at2759"/>
<reference evidence="3 4" key="1">
    <citation type="journal article" date="2019" name="Commun. Biol.">
        <title>The bagworm genome reveals a unique fibroin gene that provides high tensile strength.</title>
        <authorList>
            <person name="Kono N."/>
            <person name="Nakamura H."/>
            <person name="Ohtoshi R."/>
            <person name="Tomita M."/>
            <person name="Numata K."/>
            <person name="Arakawa K."/>
        </authorList>
    </citation>
    <scope>NUCLEOTIDE SEQUENCE [LARGE SCALE GENOMIC DNA]</scope>
</reference>
<feature type="chain" id="PRO_5020028491" evidence="2">
    <location>
        <begin position="21"/>
        <end position="240"/>
    </location>
</feature>